<keyword evidence="3" id="KW-0596">Phosphopantetheine</keyword>
<dbReference type="SUPFAM" id="SSF55048">
    <property type="entry name" value="Probable ACP-binding domain of malonyl-CoA ACP transacylase"/>
    <property type="match status" value="1"/>
</dbReference>
<evidence type="ECO:0000313" key="10">
    <source>
        <dbReference type="Proteomes" id="UP000077628"/>
    </source>
</evidence>
<evidence type="ECO:0000256" key="3">
    <source>
        <dbReference type="ARBA" id="ARBA00022450"/>
    </source>
</evidence>
<feature type="domain" description="Ketosynthase family 3 (KS3)" evidence="8">
    <location>
        <begin position="13"/>
        <end position="440"/>
    </location>
</feature>
<dbReference type="GO" id="GO:0005886">
    <property type="term" value="C:plasma membrane"/>
    <property type="evidence" value="ECO:0007669"/>
    <property type="project" value="TreeGrafter"/>
</dbReference>
<dbReference type="Pfam" id="PF02801">
    <property type="entry name" value="Ketoacyl-synt_C"/>
    <property type="match status" value="1"/>
</dbReference>
<sequence>MKQRLLDQEAKANEPIAIVGIGCRLPGGIDTPEAFWQLLSRGEHGIVDVPGDRWDMASLYSAERGVPGKIYTRKAGFIERPGDFDPEFFGISPREAKSMDPQQRLLLEVCWQALEHANIVPDSLRDSDTGLFLGIGQNDYGLLQLYSDDYSRINTYDGSGNGFCFAAGRISYVMGWQGPCLAIDTACSSALVAVHLACQSLRKAESRVAVAAGVQLMLTPNVAMFLSRVGALAEDGHSKAFDAAADGYGRGEGCGALVLKRLSDAEADGDDIIAVIRASGVNHDGPGSGLTVPNGLAQQKLIRQVLAQAKINAEQVVYVEAHGTGTVLGDPIEAEALGTVYCQDRAPDNPLYIGSVKTNIGHLEAAAGIASMIKAALMLKHREIPASLGFSEPNPHIPWETFNLKVPTRLTAWPDKAEPGLVAVSSFGMSGTNAHAILQAPPPKKRDCQTPTGLHLLTLSAKTQAALPVVASRYADALQALPASRIQDFCFTANTCRSHFSFRKALVASGGEELIQQLRDPGLLNDVRPCSEWKKPKLAFLFTGQGSQYPRMGLDLYRSEAVFRAAVDQCDAILAPRVGYSVKALLCDEADEQRLRTHAQPAIFVFQYAMLALWQSWGVKADFVLGHSIGEYAAACHAGVFALPDALKLIAARSSSINEHAVPGAMIAVAADEKTVQPWLAPFVDSAGIAVVNTANSLVISGLKTALQEISVALEQAGLSATPLNVAHGFHSPAMQAALPVFAEIAETIAFRAPDKTLVSTLTGRIAGEEIAGADYWVKHIRQAVQFYPAVRQLAALGADILLEIGPRPVLFGLVKQIEAAAEKICLHGQTGKGDSRVETYRALARLYQAGLTPDWRAVAGGEKIKLPNYPWQRQFYWLAAPTAKQAITEAQSASTVLQALAEGQTESLLAALWQDKTPNEDERKLTRQLLHNLTALHQQAISQDRQAQCAYQISWRRYELPQAGAAKTWLLIADRQGRAKTLFTGGFAGKMPMVLLESGGEYQKISAQHYRLPFDSEQDWQRCLDDIISASSAELAVMNFQACDLADGGPEALGAVMTRFIACYRALKQADKLLPIWWLTENAQVAADGDAATGWVSAAAWGLGRVIGLEQPALFGGLLDMAGSGPEQLTKLMAIMAIAPRGEQIAIRPEGCYAARLTPSALPAAAVVIDPRGDYLITGGLGGLGLAIAGWLVANKAGRVWLIARRPAAGEAQQKIEDLRRQGGDVRCVQADIADADAVAGLMTHIQQHGGSLKGVVHAAGILKDGLLENLQADDFKAVGSAKVTGAWLLHQATKDAALDFFVLCSSAASVLGSRGQAAYAAANAAMDGLAQYRNCLGLPALTVNWGAWADVGMAAGLDRVDQQRMQASGVVAMPAPFAVSLLAKALNAGASQHVLMDVDWPLFGKALAEAATKPLWQVTGGLVEEAEAIADSPAVLNFEQQIAELSQDEAYQLAKTQLEQAIKQVLYLDEAKTIDSYQGFFDMGLDSITIVELRVNLQRRLGCDLPTTLLFDYANVADVCAYLLERHAKPLPSPVEDVNVDLGRTAVENLSEQELDRLISEKLQNILADT</sequence>
<comment type="similarity">
    <text evidence="2">Belongs to the short-chain dehydrogenases/reductases (SDR) family.</text>
</comment>
<dbReference type="PANTHER" id="PTHR43775:SF37">
    <property type="entry name" value="SI:DKEY-61P9.11"/>
    <property type="match status" value="1"/>
</dbReference>
<dbReference type="InterPro" id="IPR057326">
    <property type="entry name" value="KR_dom"/>
</dbReference>
<proteinExistence type="inferred from homology"/>
<dbReference type="CDD" id="cd00833">
    <property type="entry name" value="PKS"/>
    <property type="match status" value="1"/>
</dbReference>
<evidence type="ECO:0000256" key="2">
    <source>
        <dbReference type="ARBA" id="ARBA00006484"/>
    </source>
</evidence>
<evidence type="ECO:0000256" key="5">
    <source>
        <dbReference type="ARBA" id="ARBA00022679"/>
    </source>
</evidence>
<dbReference type="InterPro" id="IPR050091">
    <property type="entry name" value="PKS_NRPS_Biosynth_Enz"/>
</dbReference>
<dbReference type="PANTHER" id="PTHR43775">
    <property type="entry name" value="FATTY ACID SYNTHASE"/>
    <property type="match status" value="1"/>
</dbReference>
<dbReference type="InterPro" id="IPR001227">
    <property type="entry name" value="Ac_transferase_dom_sf"/>
</dbReference>
<dbReference type="InterPro" id="IPR020841">
    <property type="entry name" value="PKS_Beta-ketoAc_synthase_dom"/>
</dbReference>
<keyword evidence="10" id="KW-1185">Reference proteome</keyword>
<dbReference type="InterPro" id="IPR016039">
    <property type="entry name" value="Thiolase-like"/>
</dbReference>
<dbReference type="Pfam" id="PF00698">
    <property type="entry name" value="Acyl_transf_1"/>
    <property type="match status" value="1"/>
</dbReference>
<dbReference type="PROSITE" id="PS52004">
    <property type="entry name" value="KS3_2"/>
    <property type="match status" value="1"/>
</dbReference>
<evidence type="ECO:0000256" key="4">
    <source>
        <dbReference type="ARBA" id="ARBA00022553"/>
    </source>
</evidence>
<dbReference type="STRING" id="702114.A1355_04445"/>
<dbReference type="Pfam" id="PF08659">
    <property type="entry name" value="KR"/>
    <property type="match status" value="1"/>
</dbReference>
<dbReference type="UniPathway" id="UPA00094"/>
<feature type="domain" description="Carrier" evidence="7">
    <location>
        <begin position="1454"/>
        <end position="1529"/>
    </location>
</feature>
<keyword evidence="4" id="KW-0597">Phosphoprotein</keyword>
<dbReference type="Pfam" id="PF22621">
    <property type="entry name" value="CurL-like_PKS_C"/>
    <property type="match status" value="1"/>
</dbReference>
<evidence type="ECO:0000256" key="1">
    <source>
        <dbReference type="ARBA" id="ARBA00005194"/>
    </source>
</evidence>
<evidence type="ECO:0000313" key="9">
    <source>
        <dbReference type="EMBL" id="OAI19487.1"/>
    </source>
</evidence>
<keyword evidence="5" id="KW-0808">Transferase</keyword>
<comment type="function">
    <text evidence="6">Involved in production of the polyketide antibiotic thailandamide.</text>
</comment>
<dbReference type="SUPFAM" id="SSF53901">
    <property type="entry name" value="Thiolase-like"/>
    <property type="match status" value="1"/>
</dbReference>
<accession>A0A177NN66</accession>
<dbReference type="FunFam" id="3.40.47.10:FF:000019">
    <property type="entry name" value="Polyketide synthase type I"/>
    <property type="match status" value="1"/>
</dbReference>
<dbReference type="GO" id="GO:0004312">
    <property type="term" value="F:fatty acid synthase activity"/>
    <property type="evidence" value="ECO:0007669"/>
    <property type="project" value="TreeGrafter"/>
</dbReference>
<dbReference type="InterPro" id="IPR009081">
    <property type="entry name" value="PP-bd_ACP"/>
</dbReference>
<dbReference type="SMART" id="SM00823">
    <property type="entry name" value="PKS_PP"/>
    <property type="match status" value="1"/>
</dbReference>
<dbReference type="Pfam" id="PF00109">
    <property type="entry name" value="ketoacyl-synt"/>
    <property type="match status" value="1"/>
</dbReference>
<comment type="pathway">
    <text evidence="1">Lipid metabolism; fatty acid biosynthesis.</text>
</comment>
<dbReference type="InterPro" id="IPR018201">
    <property type="entry name" value="Ketoacyl_synth_AS"/>
</dbReference>
<dbReference type="SMART" id="SM00827">
    <property type="entry name" value="PKS_AT"/>
    <property type="match status" value="1"/>
</dbReference>
<comment type="caution">
    <text evidence="9">The sequence shown here is derived from an EMBL/GenBank/DDBJ whole genome shotgun (WGS) entry which is preliminary data.</text>
</comment>
<dbReference type="SMART" id="SM00825">
    <property type="entry name" value="PKS_KS"/>
    <property type="match status" value="1"/>
</dbReference>
<dbReference type="PROSITE" id="PS00012">
    <property type="entry name" value="PHOSPHOPANTETHEINE"/>
    <property type="match status" value="1"/>
</dbReference>
<dbReference type="Pfam" id="PF00550">
    <property type="entry name" value="PP-binding"/>
    <property type="match status" value="1"/>
</dbReference>
<dbReference type="InterPro" id="IPR016036">
    <property type="entry name" value="Malonyl_transacylase_ACP-bd"/>
</dbReference>
<dbReference type="Gene3D" id="3.40.366.10">
    <property type="entry name" value="Malonyl-Coenzyme A Acyl Carrier Protein, domain 2"/>
    <property type="match status" value="1"/>
</dbReference>
<dbReference type="SUPFAM" id="SSF47336">
    <property type="entry name" value="ACP-like"/>
    <property type="match status" value="1"/>
</dbReference>
<protein>
    <submittedName>
        <fullName evidence="9">Uncharacterized protein</fullName>
    </submittedName>
</protein>
<dbReference type="Gene3D" id="3.40.50.720">
    <property type="entry name" value="NAD(P)-binding Rossmann-like Domain"/>
    <property type="match status" value="1"/>
</dbReference>
<dbReference type="InterPro" id="IPR014030">
    <property type="entry name" value="Ketoacyl_synth_N"/>
</dbReference>
<dbReference type="InterPro" id="IPR014043">
    <property type="entry name" value="Acyl_transferase_dom"/>
</dbReference>
<evidence type="ECO:0000259" key="8">
    <source>
        <dbReference type="PROSITE" id="PS52004"/>
    </source>
</evidence>
<dbReference type="GO" id="GO:0006633">
    <property type="term" value="P:fatty acid biosynthetic process"/>
    <property type="evidence" value="ECO:0007669"/>
    <property type="project" value="UniProtKB-UniPathway"/>
</dbReference>
<dbReference type="PROSITE" id="PS00606">
    <property type="entry name" value="KS3_1"/>
    <property type="match status" value="1"/>
</dbReference>
<dbReference type="SMART" id="SM01294">
    <property type="entry name" value="PKS_PP_betabranch"/>
    <property type="match status" value="1"/>
</dbReference>
<dbReference type="Proteomes" id="UP000077628">
    <property type="component" value="Unassembled WGS sequence"/>
</dbReference>
<name>A0A177NN66_9GAMM</name>
<dbReference type="InterPro" id="IPR036736">
    <property type="entry name" value="ACP-like_sf"/>
</dbReference>
<dbReference type="Gene3D" id="3.30.70.3290">
    <property type="match status" value="1"/>
</dbReference>
<dbReference type="EMBL" id="LUUK01000157">
    <property type="protein sequence ID" value="OAI19487.1"/>
    <property type="molecule type" value="Genomic_DNA"/>
</dbReference>
<dbReference type="SUPFAM" id="SSF52151">
    <property type="entry name" value="FabD/lysophospholipase-like"/>
    <property type="match status" value="1"/>
</dbReference>
<dbReference type="GO" id="GO:0004315">
    <property type="term" value="F:3-oxoacyl-[acyl-carrier-protein] synthase activity"/>
    <property type="evidence" value="ECO:0007669"/>
    <property type="project" value="InterPro"/>
</dbReference>
<dbReference type="Gene3D" id="3.40.47.10">
    <property type="match status" value="1"/>
</dbReference>
<dbReference type="InterPro" id="IPR020806">
    <property type="entry name" value="PKS_PP-bd"/>
</dbReference>
<dbReference type="InterPro" id="IPR036291">
    <property type="entry name" value="NAD(P)-bd_dom_sf"/>
</dbReference>
<dbReference type="GO" id="GO:0005737">
    <property type="term" value="C:cytoplasm"/>
    <property type="evidence" value="ECO:0007669"/>
    <property type="project" value="TreeGrafter"/>
</dbReference>
<evidence type="ECO:0000256" key="6">
    <source>
        <dbReference type="ARBA" id="ARBA00054155"/>
    </source>
</evidence>
<dbReference type="InterPro" id="IPR006162">
    <property type="entry name" value="Ppantetheine_attach_site"/>
</dbReference>
<dbReference type="InterPro" id="IPR013968">
    <property type="entry name" value="PKS_KR"/>
</dbReference>
<dbReference type="PROSITE" id="PS50075">
    <property type="entry name" value="CARRIER"/>
    <property type="match status" value="1"/>
</dbReference>
<organism evidence="9 10">
    <name type="scientific">Methylomonas koyamae</name>
    <dbReference type="NCBI Taxonomy" id="702114"/>
    <lineage>
        <taxon>Bacteria</taxon>
        <taxon>Pseudomonadati</taxon>
        <taxon>Pseudomonadota</taxon>
        <taxon>Gammaproteobacteria</taxon>
        <taxon>Methylococcales</taxon>
        <taxon>Methylococcaceae</taxon>
        <taxon>Methylomonas</taxon>
    </lineage>
</organism>
<dbReference type="GO" id="GO:0031177">
    <property type="term" value="F:phosphopantetheine binding"/>
    <property type="evidence" value="ECO:0007669"/>
    <property type="project" value="InterPro"/>
</dbReference>
<reference evidence="10" key="1">
    <citation type="submission" date="2016-03" db="EMBL/GenBank/DDBJ databases">
        <authorList>
            <person name="Heylen K."/>
            <person name="De Vos P."/>
            <person name="Vekeman B."/>
        </authorList>
    </citation>
    <scope>NUCLEOTIDE SEQUENCE [LARGE SCALE GENOMIC DNA]</scope>
    <source>
        <strain evidence="10">R-45383</strain>
    </source>
</reference>
<dbReference type="SUPFAM" id="SSF51735">
    <property type="entry name" value="NAD(P)-binding Rossmann-fold domains"/>
    <property type="match status" value="2"/>
</dbReference>
<dbReference type="InterPro" id="IPR016035">
    <property type="entry name" value="Acyl_Trfase/lysoPLipase"/>
</dbReference>
<evidence type="ECO:0000259" key="7">
    <source>
        <dbReference type="PROSITE" id="PS50075"/>
    </source>
</evidence>
<dbReference type="GO" id="GO:0071770">
    <property type="term" value="P:DIM/DIP cell wall layer assembly"/>
    <property type="evidence" value="ECO:0007669"/>
    <property type="project" value="TreeGrafter"/>
</dbReference>
<dbReference type="Gene3D" id="1.10.1200.10">
    <property type="entry name" value="ACP-like"/>
    <property type="match status" value="1"/>
</dbReference>
<dbReference type="SMART" id="SM00822">
    <property type="entry name" value="PKS_KR"/>
    <property type="match status" value="1"/>
</dbReference>
<dbReference type="InterPro" id="IPR014031">
    <property type="entry name" value="Ketoacyl_synth_C"/>
</dbReference>
<gene>
    <name evidence="9" type="ORF">A1355_04445</name>
</gene>